<keyword evidence="1" id="KW-0560">Oxidoreductase</keyword>
<comment type="caution">
    <text evidence="2">The sequence shown here is derived from an EMBL/GenBank/DDBJ whole genome shotgun (WGS) entry which is preliminary data.</text>
</comment>
<dbReference type="PANTHER" id="PTHR43157:SF31">
    <property type="entry name" value="PHOSPHATIDYLINOSITOL-GLYCAN BIOSYNTHESIS CLASS F PROTEIN"/>
    <property type="match status" value="1"/>
</dbReference>
<reference evidence="2 3" key="1">
    <citation type="submission" date="2019-12" db="EMBL/GenBank/DDBJ databases">
        <title>Nocardia sp. nov. ET3-3 isolated from soil.</title>
        <authorList>
            <person name="Kanchanasin P."/>
            <person name="Tanasupawat S."/>
            <person name="Yuki M."/>
            <person name="Kudo T."/>
        </authorList>
    </citation>
    <scope>NUCLEOTIDE SEQUENCE [LARGE SCALE GENOMIC DNA]</scope>
    <source>
        <strain evidence="2 3">ET3-3</strain>
    </source>
</reference>
<dbReference type="GO" id="GO:0016491">
    <property type="term" value="F:oxidoreductase activity"/>
    <property type="evidence" value="ECO:0007669"/>
    <property type="project" value="UniProtKB-KW"/>
</dbReference>
<dbReference type="AlphaFoldDB" id="A0A7K1V0E8"/>
<dbReference type="InterPro" id="IPR036291">
    <property type="entry name" value="NAD(P)-bd_dom_sf"/>
</dbReference>
<dbReference type="RefSeq" id="WP_157389645.1">
    <property type="nucleotide sequence ID" value="NZ_WRPP01000004.1"/>
</dbReference>
<protein>
    <submittedName>
        <fullName evidence="2">SDR family NAD(P)-dependent oxidoreductase</fullName>
    </submittedName>
</protein>
<dbReference type="Proteomes" id="UP000466794">
    <property type="component" value="Unassembled WGS sequence"/>
</dbReference>
<dbReference type="SUPFAM" id="SSF51735">
    <property type="entry name" value="NAD(P)-binding Rossmann-fold domains"/>
    <property type="match status" value="1"/>
</dbReference>
<accession>A0A7K1V0E8</accession>
<name>A0A7K1V0E8_9NOCA</name>
<proteinExistence type="predicted"/>
<dbReference type="PRINTS" id="PR00081">
    <property type="entry name" value="GDHRDH"/>
</dbReference>
<dbReference type="InterPro" id="IPR002347">
    <property type="entry name" value="SDR_fam"/>
</dbReference>
<dbReference type="PANTHER" id="PTHR43157">
    <property type="entry name" value="PHOSPHATIDYLINOSITOL-GLYCAN BIOSYNTHESIS CLASS F PROTEIN-RELATED"/>
    <property type="match status" value="1"/>
</dbReference>
<dbReference type="EMBL" id="WRPP01000004">
    <property type="protein sequence ID" value="MVU80113.1"/>
    <property type="molecule type" value="Genomic_DNA"/>
</dbReference>
<keyword evidence="3" id="KW-1185">Reference proteome</keyword>
<evidence type="ECO:0000313" key="2">
    <source>
        <dbReference type="EMBL" id="MVU80113.1"/>
    </source>
</evidence>
<dbReference type="Gene3D" id="3.40.50.720">
    <property type="entry name" value="NAD(P)-binding Rossmann-like Domain"/>
    <property type="match status" value="1"/>
</dbReference>
<evidence type="ECO:0000256" key="1">
    <source>
        <dbReference type="ARBA" id="ARBA00023002"/>
    </source>
</evidence>
<dbReference type="Pfam" id="PF00106">
    <property type="entry name" value="adh_short"/>
    <property type="match status" value="1"/>
</dbReference>
<evidence type="ECO:0000313" key="3">
    <source>
        <dbReference type="Proteomes" id="UP000466794"/>
    </source>
</evidence>
<organism evidence="2 3">
    <name type="scientific">Nocardia terrae</name>
    <dbReference type="NCBI Taxonomy" id="2675851"/>
    <lineage>
        <taxon>Bacteria</taxon>
        <taxon>Bacillati</taxon>
        <taxon>Actinomycetota</taxon>
        <taxon>Actinomycetes</taxon>
        <taxon>Mycobacteriales</taxon>
        <taxon>Nocardiaceae</taxon>
        <taxon>Nocardia</taxon>
    </lineage>
</organism>
<sequence>MDRGTTAVVTGSTNGIGEAIARQLAAAGAEVVLVGRDEGRLDAARERIRAAVPGAELRGELADLSLLEDVRLLADRLRDTRIDILISNAAVVADIADHTSEGLQRTLAINHLAPYLLLRTLGENLAAAGKSARVVVVGASPAALRRVPVDLDDLSFENARALGFPPSFRPFVAYGRTKNMNAMFVYSLAEYLADTDVTVTGAHPGIIRHTGLGRDSARGLLRAFGWSQWVNPLLPGPDAGADTPVWLATAPELEGVTGRFFVRRKDVPTAPHTTDPDRRARLWEESARLTGLPVRS</sequence>
<gene>
    <name evidence="2" type="ORF">GPX89_23060</name>
</gene>